<sequence length="151" mass="16769">MIHNFSEENISAISRVLDSKPKKSGNVYRYEIKHIESGRKIALEIHMGLNAGNSPMNLISVYTQDTFLQLHNCTAFVASDMLQQVTFFGKNGDIISGLIVEKEAGCSLYANVKESLIQGDFTELPHEVMMCSVALSLTESIDSKGFNFDDE</sequence>
<dbReference type="EMBL" id="JAFIDN010000004">
    <property type="protein sequence ID" value="MBP3192397.1"/>
    <property type="molecule type" value="Genomic_DNA"/>
</dbReference>
<protein>
    <submittedName>
        <fullName evidence="1">Uncharacterized protein</fullName>
    </submittedName>
</protein>
<name>A0A8J7RJJ2_9BACT</name>
<evidence type="ECO:0000313" key="1">
    <source>
        <dbReference type="EMBL" id="MBP3192397.1"/>
    </source>
</evidence>
<dbReference type="AlphaFoldDB" id="A0A8J7RJJ2"/>
<keyword evidence="2" id="KW-1185">Reference proteome</keyword>
<gene>
    <name evidence="1" type="ORF">NATSA_06965</name>
</gene>
<proteinExistence type="predicted"/>
<accession>A0A8J7RJJ2</accession>
<reference evidence="1" key="1">
    <citation type="submission" date="2021-02" db="EMBL/GenBank/DDBJ databases">
        <title>Natronogracilivirga saccharolytica gen. nov. sp. nov. a new anaerobic, haloalkiliphilic carbohydrate-fermenting bacterium from soda lake and proposing of Cyclonatronumiaceae fam. nov. in the phylum Balneolaeota.</title>
        <authorList>
            <person name="Zhilina T.N."/>
            <person name="Sorokin D.Y."/>
            <person name="Zavarzina D.G."/>
            <person name="Toshchakov S.V."/>
            <person name="Kublanov I.V."/>
        </authorList>
    </citation>
    <scope>NUCLEOTIDE SEQUENCE</scope>
    <source>
        <strain evidence="1">Z-1702</strain>
    </source>
</reference>
<dbReference type="RefSeq" id="WP_210511298.1">
    <property type="nucleotide sequence ID" value="NZ_JAFIDN010000004.1"/>
</dbReference>
<evidence type="ECO:0000313" key="2">
    <source>
        <dbReference type="Proteomes" id="UP000673975"/>
    </source>
</evidence>
<organism evidence="1 2">
    <name type="scientific">Natronogracilivirga saccharolytica</name>
    <dbReference type="NCBI Taxonomy" id="2812953"/>
    <lineage>
        <taxon>Bacteria</taxon>
        <taxon>Pseudomonadati</taxon>
        <taxon>Balneolota</taxon>
        <taxon>Balneolia</taxon>
        <taxon>Balneolales</taxon>
        <taxon>Cyclonatronaceae</taxon>
        <taxon>Natronogracilivirga</taxon>
    </lineage>
</organism>
<comment type="caution">
    <text evidence="1">The sequence shown here is derived from an EMBL/GenBank/DDBJ whole genome shotgun (WGS) entry which is preliminary data.</text>
</comment>
<dbReference type="Proteomes" id="UP000673975">
    <property type="component" value="Unassembled WGS sequence"/>
</dbReference>